<evidence type="ECO:0000313" key="3">
    <source>
        <dbReference type="EMBL" id="MDT8980024.1"/>
    </source>
</evidence>
<comment type="caution">
    <text evidence="3">The sequence shown here is derived from an EMBL/GenBank/DDBJ whole genome shotgun (WGS) entry which is preliminary data.</text>
</comment>
<protein>
    <submittedName>
        <fullName evidence="3">Uncharacterized protein</fullName>
    </submittedName>
</protein>
<feature type="compositionally biased region" description="Basic and acidic residues" evidence="1">
    <location>
        <begin position="93"/>
        <end position="108"/>
    </location>
</feature>
<organism evidence="3 4">
    <name type="scientific">Paenibacillus suaedae</name>
    <dbReference type="NCBI Taxonomy" id="3077233"/>
    <lineage>
        <taxon>Bacteria</taxon>
        <taxon>Bacillati</taxon>
        <taxon>Bacillota</taxon>
        <taxon>Bacilli</taxon>
        <taxon>Bacillales</taxon>
        <taxon>Paenibacillaceae</taxon>
        <taxon>Paenibacillus</taxon>
    </lineage>
</organism>
<dbReference type="Proteomes" id="UP001250538">
    <property type="component" value="Unassembled WGS sequence"/>
</dbReference>
<feature type="compositionally biased region" description="Polar residues" evidence="1">
    <location>
        <begin position="71"/>
        <end position="88"/>
    </location>
</feature>
<evidence type="ECO:0000313" key="4">
    <source>
        <dbReference type="Proteomes" id="UP001250538"/>
    </source>
</evidence>
<keyword evidence="4" id="KW-1185">Reference proteome</keyword>
<keyword evidence="2" id="KW-1133">Transmembrane helix</keyword>
<evidence type="ECO:0000256" key="1">
    <source>
        <dbReference type="SAM" id="MobiDB-lite"/>
    </source>
</evidence>
<keyword evidence="2" id="KW-0472">Membrane</keyword>
<evidence type="ECO:0000256" key="2">
    <source>
        <dbReference type="SAM" id="Phobius"/>
    </source>
</evidence>
<dbReference type="AlphaFoldDB" id="A0AAJ2NBV0"/>
<name>A0AAJ2NBV0_9BACL</name>
<reference evidence="4" key="1">
    <citation type="submission" date="2023-09" db="EMBL/GenBank/DDBJ databases">
        <title>Paenibacillus sp. chi10 Genome sequencing and assembly.</title>
        <authorList>
            <person name="Kim I."/>
        </authorList>
    </citation>
    <scope>NUCLEOTIDE SEQUENCE [LARGE SCALE GENOMIC DNA]</scope>
    <source>
        <strain evidence="4">chi10</strain>
    </source>
</reference>
<dbReference type="RefSeq" id="WP_315747382.1">
    <property type="nucleotide sequence ID" value="NZ_JAVYAA010000010.1"/>
</dbReference>
<proteinExistence type="predicted"/>
<feature type="transmembrane region" description="Helical" evidence="2">
    <location>
        <begin position="40"/>
        <end position="62"/>
    </location>
</feature>
<feature type="region of interest" description="Disordered" evidence="1">
    <location>
        <begin position="67"/>
        <end position="108"/>
    </location>
</feature>
<keyword evidence="2" id="KW-0812">Transmembrane</keyword>
<dbReference type="EMBL" id="JAVYAA010000010">
    <property type="protein sequence ID" value="MDT8980024.1"/>
    <property type="molecule type" value="Genomic_DNA"/>
</dbReference>
<accession>A0AAJ2NBV0</accession>
<sequence>MIAILLIILIAAILFNKGVKNAISLIFAFVFLGILWHTTWWMKVIVSLCLSVIVIALIFQIIKAIKDKKQPTQSQPKNIGSGRISSSELPPELQKKWADFDKKKKSEL</sequence>
<gene>
    <name evidence="3" type="ORF">RQP50_27720</name>
</gene>